<comment type="caution">
    <text evidence="4">The sequence shown here is derived from an EMBL/GenBank/DDBJ whole genome shotgun (WGS) entry which is preliminary data.</text>
</comment>
<protein>
    <recommendedName>
        <fullName evidence="3">Penicillin-binding protein dimerisation domain-containing protein</fullName>
    </recommendedName>
</protein>
<proteinExistence type="predicted"/>
<comment type="subcellular location">
    <subcellularLocation>
        <location evidence="1">Membrane</location>
    </subcellularLocation>
</comment>
<evidence type="ECO:0000313" key="4">
    <source>
        <dbReference type="EMBL" id="GAH31089.1"/>
    </source>
</evidence>
<dbReference type="PANTHER" id="PTHR30627">
    <property type="entry name" value="PEPTIDOGLYCAN D,D-TRANSPEPTIDASE"/>
    <property type="match status" value="1"/>
</dbReference>
<gene>
    <name evidence="4" type="ORF">S03H2_03777</name>
</gene>
<evidence type="ECO:0000256" key="2">
    <source>
        <dbReference type="ARBA" id="ARBA00023136"/>
    </source>
</evidence>
<feature type="domain" description="Penicillin-binding protein dimerisation" evidence="3">
    <location>
        <begin position="1"/>
        <end position="127"/>
    </location>
</feature>
<keyword evidence="2" id="KW-0472">Membrane</keyword>
<dbReference type="GO" id="GO:0008658">
    <property type="term" value="F:penicillin binding"/>
    <property type="evidence" value="ECO:0007669"/>
    <property type="project" value="InterPro"/>
</dbReference>
<evidence type="ECO:0000256" key="1">
    <source>
        <dbReference type="ARBA" id="ARBA00004370"/>
    </source>
</evidence>
<dbReference type="InterPro" id="IPR050515">
    <property type="entry name" value="Beta-lactam/transpept"/>
</dbReference>
<dbReference type="InterPro" id="IPR005311">
    <property type="entry name" value="PBP_dimer"/>
</dbReference>
<dbReference type="Pfam" id="PF03717">
    <property type="entry name" value="PBP_dimer"/>
    <property type="match status" value="1"/>
</dbReference>
<evidence type="ECO:0000259" key="3">
    <source>
        <dbReference type="Pfam" id="PF03717"/>
    </source>
</evidence>
<dbReference type="AlphaFoldDB" id="X1FNZ9"/>
<dbReference type="PANTHER" id="PTHR30627:SF1">
    <property type="entry name" value="PEPTIDOGLYCAN D,D-TRANSPEPTIDASE FTSI"/>
    <property type="match status" value="1"/>
</dbReference>
<reference evidence="4" key="1">
    <citation type="journal article" date="2014" name="Front. Microbiol.">
        <title>High frequency of phylogenetically diverse reductive dehalogenase-homologous genes in deep subseafloor sedimentary metagenomes.</title>
        <authorList>
            <person name="Kawai M."/>
            <person name="Futagami T."/>
            <person name="Toyoda A."/>
            <person name="Takaki Y."/>
            <person name="Nishi S."/>
            <person name="Hori S."/>
            <person name="Arai W."/>
            <person name="Tsubouchi T."/>
            <person name="Morono Y."/>
            <person name="Uchiyama I."/>
            <person name="Ito T."/>
            <person name="Fujiyama A."/>
            <person name="Inagaki F."/>
            <person name="Takami H."/>
        </authorList>
    </citation>
    <scope>NUCLEOTIDE SEQUENCE</scope>
    <source>
        <strain evidence="4">Expedition CK06-06</strain>
    </source>
</reference>
<name>X1FNZ9_9ZZZZ</name>
<dbReference type="GO" id="GO:0071555">
    <property type="term" value="P:cell wall organization"/>
    <property type="evidence" value="ECO:0007669"/>
    <property type="project" value="TreeGrafter"/>
</dbReference>
<dbReference type="Gene3D" id="3.40.710.10">
    <property type="entry name" value="DD-peptidase/beta-lactamase superfamily"/>
    <property type="match status" value="1"/>
</dbReference>
<dbReference type="InterPro" id="IPR012338">
    <property type="entry name" value="Beta-lactam/transpept-like"/>
</dbReference>
<dbReference type="SUPFAM" id="SSF56601">
    <property type="entry name" value="beta-lactamase/transpeptidase-like"/>
    <property type="match status" value="1"/>
</dbReference>
<sequence length="215" mass="24135">MAVNTVSYSIFATNEFTVGKELEDKLASILNVDVKKLGAKLNSHKNFVWLKRKVSPEISAKIKDLNIPGIGQLRKNKRFYPNGPLAGHVIGFTDIDNKGLEGVELYCDSYLSGIKGWRLAHRDAKRRELICWGYRSILPADGYNLVLTIDSVIQGIAERHTQYAARKYKATSATTIVMEPESGEILALYNYPALGKSVAGHLYYSIFRFSKYNLL</sequence>
<dbReference type="SUPFAM" id="SSF56519">
    <property type="entry name" value="Penicillin binding protein dimerisation domain"/>
    <property type="match status" value="1"/>
</dbReference>
<dbReference type="Gene3D" id="3.90.1310.10">
    <property type="entry name" value="Penicillin-binding protein 2a (Domain 2)"/>
    <property type="match status" value="1"/>
</dbReference>
<dbReference type="InterPro" id="IPR036138">
    <property type="entry name" value="PBP_dimer_sf"/>
</dbReference>
<accession>X1FNZ9</accession>
<dbReference type="GO" id="GO:0005886">
    <property type="term" value="C:plasma membrane"/>
    <property type="evidence" value="ECO:0007669"/>
    <property type="project" value="TreeGrafter"/>
</dbReference>
<organism evidence="4">
    <name type="scientific">marine sediment metagenome</name>
    <dbReference type="NCBI Taxonomy" id="412755"/>
    <lineage>
        <taxon>unclassified sequences</taxon>
        <taxon>metagenomes</taxon>
        <taxon>ecological metagenomes</taxon>
    </lineage>
</organism>
<dbReference type="EMBL" id="BARU01001432">
    <property type="protein sequence ID" value="GAH31089.1"/>
    <property type="molecule type" value="Genomic_DNA"/>
</dbReference>